<evidence type="ECO:0000256" key="2">
    <source>
        <dbReference type="ARBA" id="ARBA00022801"/>
    </source>
</evidence>
<gene>
    <name evidence="5" type="ORF">HNQ61_005487</name>
</gene>
<dbReference type="EC" id="3.2.1.20" evidence="5"/>
<evidence type="ECO:0000313" key="6">
    <source>
        <dbReference type="Proteomes" id="UP000582837"/>
    </source>
</evidence>
<evidence type="ECO:0000259" key="4">
    <source>
        <dbReference type="SMART" id="SM00642"/>
    </source>
</evidence>
<dbReference type="Pfam" id="PF00128">
    <property type="entry name" value="Alpha-amylase"/>
    <property type="match status" value="1"/>
</dbReference>
<dbReference type="GO" id="GO:0009313">
    <property type="term" value="P:oligosaccharide catabolic process"/>
    <property type="evidence" value="ECO:0007669"/>
    <property type="project" value="TreeGrafter"/>
</dbReference>
<sequence>MTDAAIGGTGGGEAPWWRRGVIYQIYPRSYQDTNGDGIGDLPGIVRRLDHLAWLGVDAVWISPFYPSPMADFGYDVTDHKAVDRVYGGIVDFDDIVREAHARGIRVIVDYIPNHTSHRHPWFLASRLSRDAERRDWYVWRDAAPDGGPPNNWVSAFGGSAWEWDAHTRQYYLHTFLREQPDLNWRNPEVVEAMMDVLRFWLERGADGVRVDAVQAVVKDEAMRDNPPNPAYVEGRDDPYDRLLRERSSDQPGVHEVIARMREVVDGYGGGRVLIGEIYNEVERVMAYYGQGGRGVHFPYNFQLIKLPWNARALEAAVTRYESLLPAGAWPNWVLGNHDRARVASRVGPAQARVAAMLLLTLRGTPTVYYGDEIGMRNVPIPPDRVRDPWELNLPGRGLGRDPVRTPMQWSAEANAGFSAQEPWLPLPEDWRDVNVAAQADDPRSMLALHRRLLALRRAEPALALGDWAAVPAAGDVLAYTRTHGGDRLLVVLNLGETPTSIEVAGAGRVLLSTALDRGDEAVDGRIDLRGDEGVVVRMD</sequence>
<keyword evidence="2 5" id="KW-0378">Hydrolase</keyword>
<evidence type="ECO:0000256" key="3">
    <source>
        <dbReference type="ARBA" id="ARBA00023295"/>
    </source>
</evidence>
<dbReference type="SUPFAM" id="SSF51011">
    <property type="entry name" value="Glycosyl hydrolase domain"/>
    <property type="match status" value="1"/>
</dbReference>
<dbReference type="CDD" id="cd11331">
    <property type="entry name" value="AmyAc_OligoGlu_like"/>
    <property type="match status" value="1"/>
</dbReference>
<comment type="caution">
    <text evidence="5">The sequence shown here is derived from an EMBL/GenBank/DDBJ whole genome shotgun (WGS) entry which is preliminary data.</text>
</comment>
<dbReference type="AlphaFoldDB" id="A0A841H7Y8"/>
<dbReference type="SMART" id="SM00642">
    <property type="entry name" value="Aamy"/>
    <property type="match status" value="1"/>
</dbReference>
<evidence type="ECO:0000256" key="1">
    <source>
        <dbReference type="ARBA" id="ARBA00008061"/>
    </source>
</evidence>
<dbReference type="SUPFAM" id="SSF51445">
    <property type="entry name" value="(Trans)glycosidases"/>
    <property type="match status" value="1"/>
</dbReference>
<protein>
    <submittedName>
        <fullName evidence="5">Alpha-glucosidase</fullName>
        <ecNumber evidence="5">3.2.1.20</ecNumber>
    </submittedName>
</protein>
<organism evidence="5 6">
    <name type="scientific">Longimicrobium terrae</name>
    <dbReference type="NCBI Taxonomy" id="1639882"/>
    <lineage>
        <taxon>Bacteria</taxon>
        <taxon>Pseudomonadati</taxon>
        <taxon>Gemmatimonadota</taxon>
        <taxon>Longimicrobiia</taxon>
        <taxon>Longimicrobiales</taxon>
        <taxon>Longimicrobiaceae</taxon>
        <taxon>Longimicrobium</taxon>
    </lineage>
</organism>
<accession>A0A841H7Y8</accession>
<dbReference type="GO" id="GO:0004556">
    <property type="term" value="F:alpha-amylase activity"/>
    <property type="evidence" value="ECO:0007669"/>
    <property type="project" value="TreeGrafter"/>
</dbReference>
<dbReference type="Pfam" id="PF11941">
    <property type="entry name" value="DUF3459"/>
    <property type="match status" value="1"/>
</dbReference>
<comment type="similarity">
    <text evidence="1">Belongs to the glycosyl hydrolase 13 family.</text>
</comment>
<dbReference type="Gene3D" id="2.60.40.1180">
    <property type="entry name" value="Golgi alpha-mannosidase II"/>
    <property type="match status" value="1"/>
</dbReference>
<evidence type="ECO:0000313" key="5">
    <source>
        <dbReference type="EMBL" id="MBB6073809.1"/>
    </source>
</evidence>
<dbReference type="InterPro" id="IPR045857">
    <property type="entry name" value="O16G_dom_2"/>
</dbReference>
<dbReference type="InterPro" id="IPR006047">
    <property type="entry name" value="GH13_cat_dom"/>
</dbReference>
<dbReference type="Proteomes" id="UP000582837">
    <property type="component" value="Unassembled WGS sequence"/>
</dbReference>
<dbReference type="EMBL" id="JACHIA010000029">
    <property type="protein sequence ID" value="MBB6073809.1"/>
    <property type="molecule type" value="Genomic_DNA"/>
</dbReference>
<name>A0A841H7Y8_9BACT</name>
<dbReference type="InterPro" id="IPR013780">
    <property type="entry name" value="Glyco_hydro_b"/>
</dbReference>
<feature type="domain" description="Glycosyl hydrolase family 13 catalytic" evidence="4">
    <location>
        <begin position="24"/>
        <end position="404"/>
    </location>
</feature>
<dbReference type="GO" id="GO:0004558">
    <property type="term" value="F:alpha-1,4-glucosidase activity"/>
    <property type="evidence" value="ECO:0007669"/>
    <property type="project" value="UniProtKB-EC"/>
</dbReference>
<dbReference type="InterPro" id="IPR022567">
    <property type="entry name" value="DUF3459"/>
</dbReference>
<dbReference type="PANTHER" id="PTHR10357">
    <property type="entry name" value="ALPHA-AMYLASE FAMILY MEMBER"/>
    <property type="match status" value="1"/>
</dbReference>
<keyword evidence="3 5" id="KW-0326">Glycosidase</keyword>
<dbReference type="PANTHER" id="PTHR10357:SF179">
    <property type="entry name" value="NEUTRAL AND BASIC AMINO ACID TRANSPORT PROTEIN RBAT"/>
    <property type="match status" value="1"/>
</dbReference>
<dbReference type="FunFam" id="3.90.400.10:FF:000002">
    <property type="entry name" value="Sucrose isomerase"/>
    <property type="match status" value="1"/>
</dbReference>
<keyword evidence="6" id="KW-1185">Reference proteome</keyword>
<dbReference type="RefSeq" id="WP_170035213.1">
    <property type="nucleotide sequence ID" value="NZ_JABDTL010000001.1"/>
</dbReference>
<reference evidence="5 6" key="1">
    <citation type="submission" date="2020-08" db="EMBL/GenBank/DDBJ databases">
        <title>Genomic Encyclopedia of Type Strains, Phase IV (KMG-IV): sequencing the most valuable type-strain genomes for metagenomic binning, comparative biology and taxonomic classification.</title>
        <authorList>
            <person name="Goeker M."/>
        </authorList>
    </citation>
    <scope>NUCLEOTIDE SEQUENCE [LARGE SCALE GENOMIC DNA]</scope>
    <source>
        <strain evidence="5 6">DSM 29007</strain>
    </source>
</reference>
<proteinExistence type="inferred from homology"/>
<dbReference type="Gene3D" id="3.20.20.80">
    <property type="entry name" value="Glycosidases"/>
    <property type="match status" value="2"/>
</dbReference>
<dbReference type="Gene3D" id="3.90.400.10">
    <property type="entry name" value="Oligo-1,6-glucosidase, Domain 2"/>
    <property type="match status" value="1"/>
</dbReference>
<dbReference type="InterPro" id="IPR017853">
    <property type="entry name" value="GH"/>
</dbReference>